<name>A0ABQ4KKL4_9BACI</name>
<evidence type="ECO:0000313" key="10">
    <source>
        <dbReference type="EMBL" id="GIN58417.1"/>
    </source>
</evidence>
<evidence type="ECO:0000256" key="5">
    <source>
        <dbReference type="ARBA" id="ARBA00023004"/>
    </source>
</evidence>
<dbReference type="EMBL" id="BORB01000023">
    <property type="protein sequence ID" value="GIN58417.1"/>
    <property type="molecule type" value="Genomic_DNA"/>
</dbReference>
<keyword evidence="2 6" id="KW-0349">Heme</keyword>
<feature type="compositionally biased region" description="Low complexity" evidence="7">
    <location>
        <begin position="26"/>
        <end position="45"/>
    </location>
</feature>
<dbReference type="PROSITE" id="PS51007">
    <property type="entry name" value="CYTC"/>
    <property type="match status" value="1"/>
</dbReference>
<dbReference type="Pfam" id="PF13442">
    <property type="entry name" value="Cytochrome_CBB3"/>
    <property type="match status" value="1"/>
</dbReference>
<evidence type="ECO:0000256" key="2">
    <source>
        <dbReference type="ARBA" id="ARBA00022617"/>
    </source>
</evidence>
<dbReference type="InterPro" id="IPR036909">
    <property type="entry name" value="Cyt_c-like_dom_sf"/>
</dbReference>
<dbReference type="PIRSF" id="PIRSF000025">
    <property type="entry name" value="Cytc_Bsub_c550"/>
    <property type="match status" value="1"/>
</dbReference>
<protein>
    <recommendedName>
        <fullName evidence="9">Cytochrome c domain-containing protein</fullName>
    </recommendedName>
</protein>
<evidence type="ECO:0000256" key="1">
    <source>
        <dbReference type="ARBA" id="ARBA00022448"/>
    </source>
</evidence>
<accession>A0ABQ4KKL4</accession>
<dbReference type="InterPro" id="IPR012218">
    <property type="entry name" value="Cyt_c_BACSU-c550-type"/>
</dbReference>
<keyword evidence="3 6" id="KW-0479">Metal-binding</keyword>
<evidence type="ECO:0000256" key="7">
    <source>
        <dbReference type="SAM" id="MobiDB-lite"/>
    </source>
</evidence>
<keyword evidence="8" id="KW-0732">Signal</keyword>
<dbReference type="InterPro" id="IPR054782">
    <property type="entry name" value="Cytochro_C551"/>
</dbReference>
<dbReference type="InterPro" id="IPR009056">
    <property type="entry name" value="Cyt_c-like_dom"/>
</dbReference>
<dbReference type="Gene3D" id="1.10.760.10">
    <property type="entry name" value="Cytochrome c-like domain"/>
    <property type="match status" value="1"/>
</dbReference>
<evidence type="ECO:0000256" key="3">
    <source>
        <dbReference type="ARBA" id="ARBA00022723"/>
    </source>
</evidence>
<feature type="domain" description="Cytochrome c" evidence="9">
    <location>
        <begin position="42"/>
        <end position="115"/>
    </location>
</feature>
<evidence type="ECO:0000256" key="6">
    <source>
        <dbReference type="PROSITE-ProRule" id="PRU00433"/>
    </source>
</evidence>
<keyword evidence="5 6" id="KW-0408">Iron</keyword>
<dbReference type="NCBIfam" id="NF045774">
    <property type="entry name" value="cytochro_C551"/>
    <property type="match status" value="1"/>
</dbReference>
<comment type="caution">
    <text evidence="10">The sequence shown here is derived from an EMBL/GenBank/DDBJ whole genome shotgun (WGS) entry which is preliminary data.</text>
</comment>
<dbReference type="PANTHER" id="PTHR37823">
    <property type="entry name" value="CYTOCHROME C-553-LIKE"/>
    <property type="match status" value="1"/>
</dbReference>
<keyword evidence="1" id="KW-0813">Transport</keyword>
<keyword evidence="4" id="KW-0249">Electron transport</keyword>
<dbReference type="PROSITE" id="PS51257">
    <property type="entry name" value="PROKAR_LIPOPROTEIN"/>
    <property type="match status" value="1"/>
</dbReference>
<dbReference type="PANTHER" id="PTHR37823:SF2">
    <property type="entry name" value="CYTOCHROME C-550"/>
    <property type="match status" value="1"/>
</dbReference>
<dbReference type="SUPFAM" id="SSF46626">
    <property type="entry name" value="Cytochrome c"/>
    <property type="match status" value="1"/>
</dbReference>
<dbReference type="InterPro" id="IPR051811">
    <property type="entry name" value="Cytochrome_c550/c551-like"/>
</dbReference>
<feature type="chain" id="PRO_5046181011" description="Cytochrome c domain-containing protein" evidence="8">
    <location>
        <begin position="28"/>
        <end position="115"/>
    </location>
</feature>
<evidence type="ECO:0000256" key="4">
    <source>
        <dbReference type="ARBA" id="ARBA00022982"/>
    </source>
</evidence>
<evidence type="ECO:0000256" key="8">
    <source>
        <dbReference type="SAM" id="SignalP"/>
    </source>
</evidence>
<dbReference type="Proteomes" id="UP000679950">
    <property type="component" value="Unassembled WGS sequence"/>
</dbReference>
<evidence type="ECO:0000313" key="11">
    <source>
        <dbReference type="Proteomes" id="UP000679950"/>
    </source>
</evidence>
<keyword evidence="11" id="KW-1185">Reference proteome</keyword>
<feature type="region of interest" description="Disordered" evidence="7">
    <location>
        <begin position="25"/>
        <end position="45"/>
    </location>
</feature>
<sequence>MRKKWMGLSLGLMLAIGLAACGGGNNADNDNNNTGNDTGGETATNDAEEIVKNNCISCHGENLEGQNGPELAHIGSKLSKDDILDVIENGRPGMPGNLITGDDADKVAQWLSEKK</sequence>
<dbReference type="RefSeq" id="WP_212966629.1">
    <property type="nucleotide sequence ID" value="NZ_BORB01000023.1"/>
</dbReference>
<feature type="signal peptide" evidence="8">
    <location>
        <begin position="1"/>
        <end position="27"/>
    </location>
</feature>
<proteinExistence type="predicted"/>
<evidence type="ECO:0000259" key="9">
    <source>
        <dbReference type="PROSITE" id="PS51007"/>
    </source>
</evidence>
<reference evidence="10 11" key="1">
    <citation type="submission" date="2021-03" db="EMBL/GenBank/DDBJ databases">
        <title>Antimicrobial resistance genes in bacteria isolated from Japanese honey, and their potential for conferring macrolide and lincosamide resistance in the American foulbrood pathogen Paenibacillus larvae.</title>
        <authorList>
            <person name="Okamoto M."/>
            <person name="Kumagai M."/>
            <person name="Kanamori H."/>
            <person name="Takamatsu D."/>
        </authorList>
    </citation>
    <scope>NUCLEOTIDE SEQUENCE [LARGE SCALE GENOMIC DNA]</scope>
    <source>
        <strain evidence="10 11">J8TS2</strain>
    </source>
</reference>
<gene>
    <name evidence="10" type="ORF">J8TS2_27360</name>
</gene>
<organism evidence="10 11">
    <name type="scientific">Lederbergia ruris</name>
    <dbReference type="NCBI Taxonomy" id="217495"/>
    <lineage>
        <taxon>Bacteria</taxon>
        <taxon>Bacillati</taxon>
        <taxon>Bacillota</taxon>
        <taxon>Bacilli</taxon>
        <taxon>Bacillales</taxon>
        <taxon>Bacillaceae</taxon>
        <taxon>Lederbergia</taxon>
    </lineage>
</organism>